<proteinExistence type="predicted"/>
<keyword evidence="1" id="KW-0732">Signal</keyword>
<keyword evidence="3" id="KW-1185">Reference proteome</keyword>
<feature type="signal peptide" evidence="1">
    <location>
        <begin position="1"/>
        <end position="23"/>
    </location>
</feature>
<protein>
    <submittedName>
        <fullName evidence="2">Uncharacterized protein</fullName>
    </submittedName>
</protein>
<name>A0ABU6QGD4_9FABA</name>
<reference evidence="2 3" key="1">
    <citation type="journal article" date="2023" name="Plants (Basel)">
        <title>Bridging the Gap: Combining Genomics and Transcriptomics Approaches to Understand Stylosanthes scabra, an Orphan Legume from the Brazilian Caatinga.</title>
        <authorList>
            <person name="Ferreira-Neto J.R.C."/>
            <person name="da Silva M.D."/>
            <person name="Binneck E."/>
            <person name="de Melo N.F."/>
            <person name="da Silva R.H."/>
            <person name="de Melo A.L.T.M."/>
            <person name="Pandolfi V."/>
            <person name="Bustamante F.O."/>
            <person name="Brasileiro-Vidal A.C."/>
            <person name="Benko-Iseppon A.M."/>
        </authorList>
    </citation>
    <scope>NUCLEOTIDE SEQUENCE [LARGE SCALE GENOMIC DNA]</scope>
    <source>
        <tissue evidence="2">Leaves</tissue>
    </source>
</reference>
<evidence type="ECO:0000313" key="2">
    <source>
        <dbReference type="EMBL" id="MED6110269.1"/>
    </source>
</evidence>
<comment type="caution">
    <text evidence="2">The sequence shown here is derived from an EMBL/GenBank/DDBJ whole genome shotgun (WGS) entry which is preliminary data.</text>
</comment>
<accession>A0ABU6QGD4</accession>
<dbReference type="Proteomes" id="UP001341840">
    <property type="component" value="Unassembled WGS sequence"/>
</dbReference>
<dbReference type="EMBL" id="JASCZI010000229">
    <property type="protein sequence ID" value="MED6110269.1"/>
    <property type="molecule type" value="Genomic_DNA"/>
</dbReference>
<feature type="chain" id="PRO_5046866551" evidence="1">
    <location>
        <begin position="24"/>
        <end position="111"/>
    </location>
</feature>
<organism evidence="2 3">
    <name type="scientific">Stylosanthes scabra</name>
    <dbReference type="NCBI Taxonomy" id="79078"/>
    <lineage>
        <taxon>Eukaryota</taxon>
        <taxon>Viridiplantae</taxon>
        <taxon>Streptophyta</taxon>
        <taxon>Embryophyta</taxon>
        <taxon>Tracheophyta</taxon>
        <taxon>Spermatophyta</taxon>
        <taxon>Magnoliopsida</taxon>
        <taxon>eudicotyledons</taxon>
        <taxon>Gunneridae</taxon>
        <taxon>Pentapetalae</taxon>
        <taxon>rosids</taxon>
        <taxon>fabids</taxon>
        <taxon>Fabales</taxon>
        <taxon>Fabaceae</taxon>
        <taxon>Papilionoideae</taxon>
        <taxon>50 kb inversion clade</taxon>
        <taxon>dalbergioids sensu lato</taxon>
        <taxon>Dalbergieae</taxon>
        <taxon>Pterocarpus clade</taxon>
        <taxon>Stylosanthes</taxon>
    </lineage>
</organism>
<evidence type="ECO:0000313" key="3">
    <source>
        <dbReference type="Proteomes" id="UP001341840"/>
    </source>
</evidence>
<sequence>MANKNGVTLTISVLMSLAILCSAIDQFYETTIPEDTWTASYFIGGSNSQLDVCVSQCKHSSPSFKKSCIIVCIERECKKLHPNDEKQRRECIDRLKAEYNVDKLVSELQFK</sequence>
<gene>
    <name evidence="2" type="ORF">PIB30_041380</name>
</gene>
<evidence type="ECO:0000256" key="1">
    <source>
        <dbReference type="SAM" id="SignalP"/>
    </source>
</evidence>